<accession>A0A1X7VPS3</accession>
<dbReference type="GO" id="GO:0003746">
    <property type="term" value="F:translation elongation factor activity"/>
    <property type="evidence" value="ECO:0007669"/>
    <property type="project" value="UniProtKB-KW"/>
</dbReference>
<evidence type="ECO:0000259" key="9">
    <source>
        <dbReference type="SMART" id="SM01182"/>
    </source>
</evidence>
<name>A0A1X7VPS3_AMPQE</name>
<proteinExistence type="inferred from homology"/>
<dbReference type="OrthoDB" id="331763at2759"/>
<dbReference type="PROSITE" id="PS00824">
    <property type="entry name" value="EF1BD_1"/>
    <property type="match status" value="1"/>
</dbReference>
<comment type="function">
    <text evidence="5">Catalytic subunit of the guanine nucleotide exchange factor (GEF) (eEF1B subcomplex) of the eukaryotic elongation factor 1 complex (eEF1). Stimulates the exchange of GDP for GTP on elongation factor 1A (eEF1A), probably by displacing GDP from the nucleotide binding pocket in eEF1A.</text>
</comment>
<dbReference type="InParanoid" id="A0A1X7VPS3"/>
<dbReference type="KEGG" id="aqu:100641200"/>
<dbReference type="InterPro" id="IPR018940">
    <property type="entry name" value="EF-1_beta_acid_region_euk"/>
</dbReference>
<dbReference type="InterPro" id="IPR014038">
    <property type="entry name" value="EF1B_bsu/dsu_GNE"/>
</dbReference>
<dbReference type="STRING" id="400682.A0A1X7VPS3"/>
<dbReference type="eggNOG" id="KOG1668">
    <property type="taxonomic scope" value="Eukaryota"/>
</dbReference>
<evidence type="ECO:0000256" key="5">
    <source>
        <dbReference type="ARBA" id="ARBA00093309"/>
    </source>
</evidence>
<sequence length="219" mass="24045">MGFGDLKSSAGLQSLNEYLSDKSYIEGYVPSQGDVAVFNGVGSAPGSQYVNVLRWYRHIASYTNDERLAFPGVQKPLDQYGGASTSAPPADDDDFDLFGDDDEEEEAEAERIKQERIAAYNAKKSKKPALVAKSNIILDVKPWDDETDMKEVEAKVRTIEADGLLWGASKFVPLAYGIKKLQISCVVEDDKIGTDFLEEAITAFEDLVQSVDVAAFNKV</sequence>
<dbReference type="Proteomes" id="UP000007879">
    <property type="component" value="Unassembled WGS sequence"/>
</dbReference>
<evidence type="ECO:0000256" key="7">
    <source>
        <dbReference type="RuleBase" id="RU003791"/>
    </source>
</evidence>
<dbReference type="PANTHER" id="PTHR11595">
    <property type="entry name" value="EF-HAND AND COILED-COIL DOMAIN-CONTAINING FAMILY MEMBER"/>
    <property type="match status" value="1"/>
</dbReference>
<evidence type="ECO:0000256" key="4">
    <source>
        <dbReference type="ARBA" id="ARBA00022917"/>
    </source>
</evidence>
<organism evidence="10">
    <name type="scientific">Amphimedon queenslandica</name>
    <name type="common">Sponge</name>
    <dbReference type="NCBI Taxonomy" id="400682"/>
    <lineage>
        <taxon>Eukaryota</taxon>
        <taxon>Metazoa</taxon>
        <taxon>Porifera</taxon>
        <taxon>Demospongiae</taxon>
        <taxon>Heteroscleromorpha</taxon>
        <taxon>Haplosclerida</taxon>
        <taxon>Niphatidae</taxon>
        <taxon>Amphimedon</taxon>
    </lineage>
</organism>
<dbReference type="AlphaFoldDB" id="A0A1X7VPS3"/>
<dbReference type="Gene3D" id="1.20.1050.130">
    <property type="match status" value="1"/>
</dbReference>
<keyword evidence="4 7" id="KW-0648">Protein biosynthesis</keyword>
<keyword evidence="11" id="KW-1185">Reference proteome</keyword>
<evidence type="ECO:0000313" key="10">
    <source>
        <dbReference type="EnsemblMetazoa" id="Aqu2.1.42087_001"/>
    </source>
</evidence>
<evidence type="ECO:0000256" key="2">
    <source>
        <dbReference type="ARBA" id="ARBA00017600"/>
    </source>
</evidence>
<dbReference type="Pfam" id="PF10587">
    <property type="entry name" value="EF-1_beta_acid"/>
    <property type="match status" value="1"/>
</dbReference>
<dbReference type="SMART" id="SM01182">
    <property type="entry name" value="EF-1_beta_acid"/>
    <property type="match status" value="1"/>
</dbReference>
<dbReference type="InterPro" id="IPR036282">
    <property type="entry name" value="Glutathione-S-Trfase_C_sf"/>
</dbReference>
<comment type="similarity">
    <text evidence="1 7">Belongs to the EF-1-beta/EF-1-delta family.</text>
</comment>
<dbReference type="SMART" id="SM00888">
    <property type="entry name" value="EF1_GNE"/>
    <property type="match status" value="1"/>
</dbReference>
<dbReference type="EnsemblMetazoa" id="Aqu2.1.42087_001">
    <property type="protein sequence ID" value="Aqu2.1.42087_001"/>
    <property type="gene ID" value="Aqu2.1.42087"/>
</dbReference>
<evidence type="ECO:0000256" key="1">
    <source>
        <dbReference type="ARBA" id="ARBA00007411"/>
    </source>
</evidence>
<dbReference type="SUPFAM" id="SSF47616">
    <property type="entry name" value="GST C-terminal domain-like"/>
    <property type="match status" value="1"/>
</dbReference>
<evidence type="ECO:0000313" key="11">
    <source>
        <dbReference type="Proteomes" id="UP000007879"/>
    </source>
</evidence>
<dbReference type="CDD" id="cd10308">
    <property type="entry name" value="GST_C_eEF1b_like"/>
    <property type="match status" value="1"/>
</dbReference>
<dbReference type="Gene3D" id="3.30.70.60">
    <property type="match status" value="1"/>
</dbReference>
<comment type="subunit">
    <text evidence="6">EF-1 is composed of 4 subunits: alpha, beta (alpha subunit of the eEF1B subcomplex), delta (beta subunit of the eEF1B subcomplex), and gamma (gamma subunit of the eEF1B subcomplex). Interacts with elongation factor EEF1A1.</text>
</comment>
<dbReference type="InterPro" id="IPR036219">
    <property type="entry name" value="eEF-1beta-like_sf"/>
</dbReference>
<dbReference type="InterPro" id="IPR049720">
    <property type="entry name" value="EF1B_bsu/dsu"/>
</dbReference>
<protein>
    <recommendedName>
        <fullName evidence="2">Elongation factor 1-beta</fullName>
    </recommendedName>
</protein>
<gene>
    <name evidence="10" type="primary">100641200</name>
</gene>
<evidence type="ECO:0000259" key="8">
    <source>
        <dbReference type="SMART" id="SM00888"/>
    </source>
</evidence>
<dbReference type="PROSITE" id="PS00825">
    <property type="entry name" value="EF1BD_2"/>
    <property type="match status" value="1"/>
</dbReference>
<dbReference type="SUPFAM" id="SSF54984">
    <property type="entry name" value="eEF-1beta-like"/>
    <property type="match status" value="1"/>
</dbReference>
<dbReference type="InterPro" id="IPR001326">
    <property type="entry name" value="Transl_elong_EF1B_B/D_CS"/>
</dbReference>
<dbReference type="EnsemblMetazoa" id="XM_003383079.3">
    <property type="protein sequence ID" value="XP_003383127.1"/>
    <property type="gene ID" value="LOC100641200"/>
</dbReference>
<feature type="domain" description="Translation elongation factor EF1B beta/delta subunit guanine nucleotide exchange" evidence="8">
    <location>
        <begin position="133"/>
        <end position="219"/>
    </location>
</feature>
<dbReference type="FunCoup" id="A0A1X7VPS3">
    <property type="interactions" value="861"/>
</dbReference>
<dbReference type="Pfam" id="PF00736">
    <property type="entry name" value="EF1_GNE"/>
    <property type="match status" value="1"/>
</dbReference>
<feature type="domain" description="Elongation factor 1 beta central acidic region eukaryote" evidence="9">
    <location>
        <begin position="97"/>
        <end position="124"/>
    </location>
</feature>
<dbReference type="FunFam" id="3.30.70.60:FF:000001">
    <property type="entry name" value="Elongation factor 1-beta 1 like"/>
    <property type="match status" value="1"/>
</dbReference>
<evidence type="ECO:0000256" key="6">
    <source>
        <dbReference type="ARBA" id="ARBA00093529"/>
    </source>
</evidence>
<reference evidence="11" key="1">
    <citation type="journal article" date="2010" name="Nature">
        <title>The Amphimedon queenslandica genome and the evolution of animal complexity.</title>
        <authorList>
            <person name="Srivastava M."/>
            <person name="Simakov O."/>
            <person name="Chapman J."/>
            <person name="Fahey B."/>
            <person name="Gauthier M.E."/>
            <person name="Mitros T."/>
            <person name="Richards G.S."/>
            <person name="Conaco C."/>
            <person name="Dacre M."/>
            <person name="Hellsten U."/>
            <person name="Larroux C."/>
            <person name="Putnam N.H."/>
            <person name="Stanke M."/>
            <person name="Adamska M."/>
            <person name="Darling A."/>
            <person name="Degnan S.M."/>
            <person name="Oakley T.H."/>
            <person name="Plachetzki D.C."/>
            <person name="Zhai Y."/>
            <person name="Adamski M."/>
            <person name="Calcino A."/>
            <person name="Cummins S.F."/>
            <person name="Goodstein D.M."/>
            <person name="Harris C."/>
            <person name="Jackson D.J."/>
            <person name="Leys S.P."/>
            <person name="Shu S."/>
            <person name="Woodcroft B.J."/>
            <person name="Vervoort M."/>
            <person name="Kosik K.S."/>
            <person name="Manning G."/>
            <person name="Degnan B.M."/>
            <person name="Rokhsar D.S."/>
        </authorList>
    </citation>
    <scope>NUCLEOTIDE SEQUENCE [LARGE SCALE GENOMIC DNA]</scope>
</reference>
<dbReference type="GO" id="GO:0005829">
    <property type="term" value="C:cytosol"/>
    <property type="evidence" value="ECO:0007669"/>
    <property type="project" value="TreeGrafter"/>
</dbReference>
<dbReference type="GO" id="GO:0005085">
    <property type="term" value="F:guanyl-nucleotide exchange factor activity"/>
    <property type="evidence" value="ECO:0007669"/>
    <property type="project" value="TreeGrafter"/>
</dbReference>
<dbReference type="FunFam" id="1.20.1050.130:FF:000001">
    <property type="entry name" value="Putative Elongation factor 1-beta"/>
    <property type="match status" value="1"/>
</dbReference>
<keyword evidence="3 7" id="KW-0251">Elongation factor</keyword>
<dbReference type="InterPro" id="IPR014717">
    <property type="entry name" value="Transl_elong_EF1B/ribsomal_bS6"/>
</dbReference>
<dbReference type="GO" id="GO:0005853">
    <property type="term" value="C:eukaryotic translation elongation factor 1 complex"/>
    <property type="evidence" value="ECO:0007669"/>
    <property type="project" value="InterPro"/>
</dbReference>
<dbReference type="CDD" id="cd00292">
    <property type="entry name" value="EF1B"/>
    <property type="match status" value="1"/>
</dbReference>
<dbReference type="PANTHER" id="PTHR11595:SF21">
    <property type="entry name" value="ELONGATION FACTOR 1-BETA"/>
    <property type="match status" value="1"/>
</dbReference>
<evidence type="ECO:0000256" key="3">
    <source>
        <dbReference type="ARBA" id="ARBA00022768"/>
    </source>
</evidence>
<reference evidence="10" key="2">
    <citation type="submission" date="2017-05" db="UniProtKB">
        <authorList>
            <consortium name="EnsemblMetazoa"/>
        </authorList>
    </citation>
    <scope>IDENTIFICATION</scope>
</reference>